<dbReference type="InterPro" id="IPR000618">
    <property type="entry name" value="Insect_cuticle"/>
</dbReference>
<dbReference type="STRING" id="278856.A0A212F1J2"/>
<protein>
    <submittedName>
        <fullName evidence="3">Cuticle protein</fullName>
    </submittedName>
</protein>
<evidence type="ECO:0000313" key="3">
    <source>
        <dbReference type="EMBL" id="OWR47602.1"/>
    </source>
</evidence>
<evidence type="ECO:0000256" key="1">
    <source>
        <dbReference type="ARBA" id="ARBA00022729"/>
    </source>
</evidence>
<sequence length="410" mass="46685">MRIPIENSNNDNLQIVPSASTTSESLQVQPIYYTKNAQNLDSYIIHEPQKTPQIKQEIKEEIPTPATYLLPPSPYARNEFFLATTESNEESDWYPIQSDSQNQNINEGQPLEELNLRSGKELHRGQVFSVPIRNLLPPKENAPNDFIVVSPSVELELPIEEIDHTINNPSADITMLRTPKTEKHHFKIDNIPHRHISPPKYNLQKYTNPTKLYPKKYIGEFKPIPIPISQYSDGSTDIPVARPVKVIIPDDIKNGFVPQPIENIENSFDNNQKLNQNNEAAKITTATGAPHTQVIPSEQDTSETNFRHPIRDAYSAPAKQIAQKHIPLKSDGKRTEFRMHGMKGPHSYQFGYDTGKGKNRQFRYEERDNDGHVRGHYGYVDRGGKLRVVNYDADPVHGFRAEAPVEKDTE</sequence>
<keyword evidence="4" id="KW-1185">Reference proteome</keyword>
<dbReference type="EMBL" id="AGBW02010868">
    <property type="protein sequence ID" value="OWR47602.1"/>
    <property type="molecule type" value="Genomic_DNA"/>
</dbReference>
<proteinExistence type="predicted"/>
<keyword evidence="1" id="KW-0732">Signal</keyword>
<name>A0A212F1J2_DANPL</name>
<dbReference type="Proteomes" id="UP000007151">
    <property type="component" value="Unassembled WGS sequence"/>
</dbReference>
<reference evidence="3 4" key="1">
    <citation type="journal article" date="2011" name="Cell">
        <title>The monarch butterfly genome yields insights into long-distance migration.</title>
        <authorList>
            <person name="Zhan S."/>
            <person name="Merlin C."/>
            <person name="Boore J.L."/>
            <person name="Reppert S.M."/>
        </authorList>
    </citation>
    <scope>NUCLEOTIDE SEQUENCE [LARGE SCALE GENOMIC DNA]</scope>
    <source>
        <strain evidence="3">F-2</strain>
    </source>
</reference>
<gene>
    <name evidence="3" type="ORF">KGM_205769</name>
</gene>
<keyword evidence="2" id="KW-0193">Cuticle</keyword>
<dbReference type="KEGG" id="dpl:KGM_205769"/>
<evidence type="ECO:0000256" key="2">
    <source>
        <dbReference type="PROSITE-ProRule" id="PRU00497"/>
    </source>
</evidence>
<evidence type="ECO:0000313" key="4">
    <source>
        <dbReference type="Proteomes" id="UP000007151"/>
    </source>
</evidence>
<dbReference type="Pfam" id="PF00379">
    <property type="entry name" value="Chitin_bind_4"/>
    <property type="match status" value="1"/>
</dbReference>
<accession>A0A212F1J2</accession>
<dbReference type="eggNOG" id="ENOG502S7B7">
    <property type="taxonomic scope" value="Eukaryota"/>
</dbReference>
<organism evidence="3 4">
    <name type="scientific">Danaus plexippus plexippus</name>
    <dbReference type="NCBI Taxonomy" id="278856"/>
    <lineage>
        <taxon>Eukaryota</taxon>
        <taxon>Metazoa</taxon>
        <taxon>Ecdysozoa</taxon>
        <taxon>Arthropoda</taxon>
        <taxon>Hexapoda</taxon>
        <taxon>Insecta</taxon>
        <taxon>Pterygota</taxon>
        <taxon>Neoptera</taxon>
        <taxon>Endopterygota</taxon>
        <taxon>Lepidoptera</taxon>
        <taxon>Glossata</taxon>
        <taxon>Ditrysia</taxon>
        <taxon>Papilionoidea</taxon>
        <taxon>Nymphalidae</taxon>
        <taxon>Danainae</taxon>
        <taxon>Danaini</taxon>
        <taxon>Danaina</taxon>
        <taxon>Danaus</taxon>
        <taxon>Danaus</taxon>
    </lineage>
</organism>
<dbReference type="GO" id="GO:0042302">
    <property type="term" value="F:structural constituent of cuticle"/>
    <property type="evidence" value="ECO:0007669"/>
    <property type="project" value="UniProtKB-UniRule"/>
</dbReference>
<dbReference type="AlphaFoldDB" id="A0A212F1J2"/>
<dbReference type="InParanoid" id="A0A212F1J2"/>
<comment type="caution">
    <text evidence="3">The sequence shown here is derived from an EMBL/GenBank/DDBJ whole genome shotgun (WGS) entry which is preliminary data.</text>
</comment>
<dbReference type="PROSITE" id="PS51155">
    <property type="entry name" value="CHIT_BIND_RR_2"/>
    <property type="match status" value="1"/>
</dbReference>